<dbReference type="EMBL" id="LUEZ02000137">
    <property type="protein sequence ID" value="RDB15991.1"/>
    <property type="molecule type" value="Genomic_DNA"/>
</dbReference>
<reference evidence="2" key="1">
    <citation type="submission" date="2018-04" db="EMBL/GenBank/DDBJ databases">
        <title>Whole genome sequencing of Hypsizygus marmoreus.</title>
        <authorList>
            <person name="Choi I.-G."/>
            <person name="Min B."/>
            <person name="Kim J.-G."/>
            <person name="Kim S."/>
            <person name="Oh Y.-L."/>
            <person name="Kong W.-S."/>
            <person name="Park H."/>
            <person name="Jeong J."/>
            <person name="Song E.-S."/>
        </authorList>
    </citation>
    <scope>NUCLEOTIDE SEQUENCE [LARGE SCALE GENOMIC DNA]</scope>
    <source>
        <strain evidence="2">51987-8</strain>
    </source>
</reference>
<proteinExistence type="predicted"/>
<comment type="caution">
    <text evidence="2">The sequence shown here is derived from an EMBL/GenBank/DDBJ whole genome shotgun (WGS) entry which is preliminary data.</text>
</comment>
<dbReference type="Proteomes" id="UP000076154">
    <property type="component" value="Unassembled WGS sequence"/>
</dbReference>
<dbReference type="InParanoid" id="A0A369J1X4"/>
<gene>
    <name evidence="2" type="ORF">Hypma_003499</name>
</gene>
<sequence>MYISVLQPHRPFNPTSYDAISSLNVITLSFEARTSLSSLRRHPKHPLVCRFHERTGPQMPGAKTPPRPRTLLRHPRAYRCTTTNSTSGTMQTSGVGTHV</sequence>
<feature type="compositionally biased region" description="Low complexity" evidence="1">
    <location>
        <begin position="81"/>
        <end position="93"/>
    </location>
</feature>
<keyword evidence="3" id="KW-1185">Reference proteome</keyword>
<name>A0A369J1X4_HYPMA</name>
<evidence type="ECO:0000313" key="3">
    <source>
        <dbReference type="Proteomes" id="UP000076154"/>
    </source>
</evidence>
<evidence type="ECO:0000256" key="1">
    <source>
        <dbReference type="SAM" id="MobiDB-lite"/>
    </source>
</evidence>
<evidence type="ECO:0000313" key="2">
    <source>
        <dbReference type="EMBL" id="RDB15991.1"/>
    </source>
</evidence>
<accession>A0A369J1X4</accession>
<dbReference type="AlphaFoldDB" id="A0A369J1X4"/>
<organism evidence="2 3">
    <name type="scientific">Hypsizygus marmoreus</name>
    <name type="common">White beech mushroom</name>
    <name type="synonym">Agaricus marmoreus</name>
    <dbReference type="NCBI Taxonomy" id="39966"/>
    <lineage>
        <taxon>Eukaryota</taxon>
        <taxon>Fungi</taxon>
        <taxon>Dikarya</taxon>
        <taxon>Basidiomycota</taxon>
        <taxon>Agaricomycotina</taxon>
        <taxon>Agaricomycetes</taxon>
        <taxon>Agaricomycetidae</taxon>
        <taxon>Agaricales</taxon>
        <taxon>Tricholomatineae</taxon>
        <taxon>Lyophyllaceae</taxon>
        <taxon>Hypsizygus</taxon>
    </lineage>
</organism>
<feature type="region of interest" description="Disordered" evidence="1">
    <location>
        <begin position="52"/>
        <end position="99"/>
    </location>
</feature>
<protein>
    <submittedName>
        <fullName evidence="2">Uncharacterized protein</fullName>
    </submittedName>
</protein>